<comment type="subcellular location">
    <subcellularLocation>
        <location evidence="1">Cell outer membrane</location>
    </subcellularLocation>
</comment>
<comment type="similarity">
    <text evidence="2">Belongs to the MipA/OmpV family.</text>
</comment>
<dbReference type="EMBL" id="SWCJ01000006">
    <property type="protein sequence ID" value="TKB55028.1"/>
    <property type="molecule type" value="Genomic_DNA"/>
</dbReference>
<evidence type="ECO:0000256" key="4">
    <source>
        <dbReference type="ARBA" id="ARBA00023136"/>
    </source>
</evidence>
<evidence type="ECO:0000256" key="6">
    <source>
        <dbReference type="SAM" id="SignalP"/>
    </source>
</evidence>
<reference evidence="7 8" key="1">
    <citation type="submission" date="2019-04" db="EMBL/GenBank/DDBJ databases">
        <authorList>
            <person name="Hwang J.C."/>
        </authorList>
    </citation>
    <scope>NUCLEOTIDE SEQUENCE [LARGE SCALE GENOMIC DNA]</scope>
    <source>
        <strain evidence="7 8">IMCC35002</strain>
    </source>
</reference>
<dbReference type="Pfam" id="PF06629">
    <property type="entry name" value="MipA"/>
    <property type="match status" value="1"/>
</dbReference>
<dbReference type="AlphaFoldDB" id="A0A4U1BP14"/>
<dbReference type="InterPro" id="IPR010583">
    <property type="entry name" value="MipA"/>
</dbReference>
<evidence type="ECO:0000256" key="5">
    <source>
        <dbReference type="ARBA" id="ARBA00023237"/>
    </source>
</evidence>
<dbReference type="OrthoDB" id="8562138at2"/>
<gene>
    <name evidence="7" type="ORF">FCL42_10730</name>
</gene>
<keyword evidence="5" id="KW-0998">Cell outer membrane</keyword>
<proteinExistence type="inferred from homology"/>
<evidence type="ECO:0000256" key="1">
    <source>
        <dbReference type="ARBA" id="ARBA00004442"/>
    </source>
</evidence>
<evidence type="ECO:0000256" key="3">
    <source>
        <dbReference type="ARBA" id="ARBA00022729"/>
    </source>
</evidence>
<dbReference type="GO" id="GO:0009279">
    <property type="term" value="C:cell outer membrane"/>
    <property type="evidence" value="ECO:0007669"/>
    <property type="project" value="UniProtKB-SubCell"/>
</dbReference>
<name>A0A4U1BP14_9GAMM</name>
<evidence type="ECO:0000313" key="7">
    <source>
        <dbReference type="EMBL" id="TKB55028.1"/>
    </source>
</evidence>
<dbReference type="PANTHER" id="PTHR38776">
    <property type="entry name" value="MLTA-INTERACTING PROTEIN-RELATED"/>
    <property type="match status" value="1"/>
</dbReference>
<dbReference type="RefSeq" id="WP_136863414.1">
    <property type="nucleotide sequence ID" value="NZ_SWCJ01000006.1"/>
</dbReference>
<feature type="signal peptide" evidence="6">
    <location>
        <begin position="1"/>
        <end position="19"/>
    </location>
</feature>
<accession>A0A4U1BP14</accession>
<dbReference type="GO" id="GO:0009252">
    <property type="term" value="P:peptidoglycan biosynthetic process"/>
    <property type="evidence" value="ECO:0007669"/>
    <property type="project" value="TreeGrafter"/>
</dbReference>
<organism evidence="7 8">
    <name type="scientific">Ferrimonas aestuarii</name>
    <dbReference type="NCBI Taxonomy" id="2569539"/>
    <lineage>
        <taxon>Bacteria</taxon>
        <taxon>Pseudomonadati</taxon>
        <taxon>Pseudomonadota</taxon>
        <taxon>Gammaproteobacteria</taxon>
        <taxon>Alteromonadales</taxon>
        <taxon>Ferrimonadaceae</taxon>
        <taxon>Ferrimonas</taxon>
    </lineage>
</organism>
<protein>
    <submittedName>
        <fullName evidence="7">MipA/OmpV family protein</fullName>
    </submittedName>
</protein>
<keyword evidence="4" id="KW-0472">Membrane</keyword>
<evidence type="ECO:0000256" key="2">
    <source>
        <dbReference type="ARBA" id="ARBA00005722"/>
    </source>
</evidence>
<dbReference type="NCBIfam" id="NF045789">
    <property type="entry name" value="OmpVVibrio"/>
    <property type="match status" value="1"/>
</dbReference>
<keyword evidence="8" id="KW-1185">Reference proteome</keyword>
<feature type="chain" id="PRO_5021021514" evidence="6">
    <location>
        <begin position="20"/>
        <end position="257"/>
    </location>
</feature>
<sequence>MKQIALLATAALLSGHAFADGDTYIRNGNIYSHQGQYFAGAGVVTGSKFYKGQDHQTAAYLNGGYHGDDFNADLSGINYRFFGNNDSALNFSVFAVANPGIDSDDADILKGMDDRDISADLGINADLHLANGTLSTKFQHDVTGKYKGYQADLTYFHPVSLGFGDLVPFAGVHYASKDYVNYYTGVKASEAVKGRPAYRGDGDFSYHAGYQMVVPVTKHLDVVHSAAYTRLGSEMGDSPLIDSKNQWATSLGVTYSF</sequence>
<keyword evidence="3 6" id="KW-0732">Signal</keyword>
<dbReference type="InterPro" id="IPR054915">
    <property type="entry name" value="OmpV"/>
</dbReference>
<evidence type="ECO:0000313" key="8">
    <source>
        <dbReference type="Proteomes" id="UP000305675"/>
    </source>
</evidence>
<dbReference type="Proteomes" id="UP000305675">
    <property type="component" value="Unassembled WGS sequence"/>
</dbReference>
<dbReference type="PANTHER" id="PTHR38776:SF1">
    <property type="entry name" value="MLTA-INTERACTING PROTEIN-RELATED"/>
    <property type="match status" value="1"/>
</dbReference>
<comment type="caution">
    <text evidence="7">The sequence shown here is derived from an EMBL/GenBank/DDBJ whole genome shotgun (WGS) entry which is preliminary data.</text>
</comment>